<dbReference type="InterPro" id="IPR001633">
    <property type="entry name" value="EAL_dom"/>
</dbReference>
<dbReference type="Gene3D" id="2.130.10.10">
    <property type="entry name" value="YVTN repeat-like/Quinoprotein amine dehydrogenase"/>
    <property type="match status" value="3"/>
</dbReference>
<sequence length="1444" mass="161006">MSAVFKKGFYLRLGLQTLSLLVRRFLIHFFATGFVASWFCLPVFGQPELNSPQFTRLSTHQGLAQDTVQDILIDEDGFVWFATEGGLSRWDGYHFTTISGPDDVFVNASIEALFLDASSRLWISTFAAGVFTLDLTTQSITRVVYQNALSTPSWVQTAQAFAQSGNGRMYVALDHEVIYFESNTTTPHTLFTLPPAMRASEDIIRDIWVGPQFLYVATSAGFFATPLVHSDEPVMAIDYLADIPANSLNQNTKHLLVDSHRRLWLSTVQGLFSIPLENLQRALVAGRVPEFTPVLPDINVWQMIETEPGEFWLAASQGLFSLSQSATQQWQTVHLLEPNSGEVQLAKKAILAIAQDVGGNLWLGTELGGALYWSPETMTINTIQNQRGDAEPVLTDNTVWRFYQSDPDTLWVGTANGLTRLNLTTLQSTMHLQAGTALSSTPSANGVSADATNVISEEGAEITNILPAPDNTLYVESFTGIRQFNPLTDTLSVLPTNNTADEAILRDWGYGMALDTQDRLYFLADDFFRYDPATRALTVLPLSEQGLSPQLAVEFLGTSAKLDGKMLLATFDALWWLDPATLKAEKLYAYQPQEKNNSVAISSWAVDDFNTLWLGFPRFGLLGIDLHTRQVIHRYNTDNLLSTDVVYGVTTDTANNIWYSSHQGVFRFSPQNKLIKNYSYGKELSVSEFNEGAALRLADGKIAFGSTRGAVIFDPLSVIASDQAGRVRQPMAITQVELASRALSLPLTNLNAYHLNLEHDDFGIKIGFSPMLSEAAGRGNYSYTLSRAGQVVSQGSSANGLASFAFLSPGTYRFEVEPAIAHYNYDISPAYITFNIAYPPFRSPFAYAMYVMGTLILVFIYYTHRHQQLRKHANTERQLRLMGEAFRQTRDWVVVFDRWRKPIAANPAFCTIFGLNAHQALPQQWSKLTQQRPELIDNLQSTLQTLEAGAFWKQETSLSGIDGQQFDVLVDVTAVAGRAIARQQPSHEIDHYLVVISDISEQKRAERKLQKLASYDSLTGLVNRSLLLDRLDHALAHAKSHNTTVAVLFVDLDRFKGINDTLGHDYGDKLLRVVASRMQNLASRDDTVARLGGDEFVIVLEDVSHPDTINSFVGQLIDAVETPITLGEEFISTSCSVGIAFYPGDASAPAELLKQADVAMYSAKKDKVNRFTYYTAELNARAIEQLKLENSVKLAYQENRFVNHYQPIMNCLTGLPEGVELLLRCNMSEPLYPDQFIPVLEQLRYIVEVTRLAIIRTLDDLSRWRQAGFTGYVAINISALQFRSELDLPLLQKAMAQRNLPASSIRFEITEGALMDDSQVVNEQLKRFRQAGFKFALDDFGTGYSSLSYLKRFPLDVLKIDRSFIVGVGVDQQADALVHTSIQLARTFGMECVAEGVETPDQAQCMEQLGCYLHQGYLYARPLPAAHIDQLFSTINWPLQPAHH</sequence>
<accession>A0A346NN37</accession>
<evidence type="ECO:0000313" key="7">
    <source>
        <dbReference type="Proteomes" id="UP000262073"/>
    </source>
</evidence>
<reference evidence="6 7" key="1">
    <citation type="submission" date="2018-08" db="EMBL/GenBank/DDBJ databases">
        <title>Salinimonas sediminis sp. nov., a piezophilic bacterium isolated from a deep-sea sediment sample from the New Britain Trench.</title>
        <authorList>
            <person name="Cao J."/>
        </authorList>
    </citation>
    <scope>NUCLEOTIDE SEQUENCE [LARGE SCALE GENOMIC DNA]</scope>
    <source>
        <strain evidence="6 7">N102</strain>
    </source>
</reference>
<dbReference type="SMART" id="SM00267">
    <property type="entry name" value="GGDEF"/>
    <property type="match status" value="1"/>
</dbReference>
<dbReference type="Proteomes" id="UP000262073">
    <property type="component" value="Chromosome"/>
</dbReference>
<dbReference type="InterPro" id="IPR052155">
    <property type="entry name" value="Biofilm_reg_signaling"/>
</dbReference>
<dbReference type="Gene3D" id="3.30.450.20">
    <property type="entry name" value="PAS domain"/>
    <property type="match status" value="1"/>
</dbReference>
<dbReference type="InterPro" id="IPR000700">
    <property type="entry name" value="PAS-assoc_C"/>
</dbReference>
<dbReference type="SUPFAM" id="SSF141868">
    <property type="entry name" value="EAL domain-like"/>
    <property type="match status" value="1"/>
</dbReference>
<dbReference type="Pfam" id="PF07494">
    <property type="entry name" value="Reg_prop"/>
    <property type="match status" value="1"/>
</dbReference>
<evidence type="ECO:0000259" key="3">
    <source>
        <dbReference type="PROSITE" id="PS50113"/>
    </source>
</evidence>
<organism evidence="6 7">
    <name type="scientific">Salinimonas sediminis</name>
    <dbReference type="NCBI Taxonomy" id="2303538"/>
    <lineage>
        <taxon>Bacteria</taxon>
        <taxon>Pseudomonadati</taxon>
        <taxon>Pseudomonadota</taxon>
        <taxon>Gammaproteobacteria</taxon>
        <taxon>Alteromonadales</taxon>
        <taxon>Alteromonadaceae</taxon>
        <taxon>Alteromonas/Salinimonas group</taxon>
        <taxon>Salinimonas</taxon>
    </lineage>
</organism>
<dbReference type="InterPro" id="IPR000014">
    <property type="entry name" value="PAS"/>
</dbReference>
<dbReference type="InterPro" id="IPR011110">
    <property type="entry name" value="Reg_prop"/>
</dbReference>
<evidence type="ECO:0000256" key="2">
    <source>
        <dbReference type="SAM" id="Phobius"/>
    </source>
</evidence>
<dbReference type="SUPFAM" id="SSF55785">
    <property type="entry name" value="PYP-like sensor domain (PAS domain)"/>
    <property type="match status" value="1"/>
</dbReference>
<dbReference type="CDD" id="cd01949">
    <property type="entry name" value="GGDEF"/>
    <property type="match status" value="1"/>
</dbReference>
<dbReference type="InterPro" id="IPR000160">
    <property type="entry name" value="GGDEF_dom"/>
</dbReference>
<protein>
    <submittedName>
        <fullName evidence="6">EAL domain-containing protein</fullName>
    </submittedName>
</protein>
<dbReference type="CDD" id="cd00130">
    <property type="entry name" value="PAS"/>
    <property type="match status" value="1"/>
</dbReference>
<dbReference type="PANTHER" id="PTHR44757">
    <property type="entry name" value="DIGUANYLATE CYCLASE DGCP"/>
    <property type="match status" value="1"/>
</dbReference>
<dbReference type="Gene3D" id="3.20.20.450">
    <property type="entry name" value="EAL domain"/>
    <property type="match status" value="1"/>
</dbReference>
<dbReference type="SMART" id="SM00052">
    <property type="entry name" value="EAL"/>
    <property type="match status" value="1"/>
</dbReference>
<dbReference type="InterPro" id="IPR043128">
    <property type="entry name" value="Rev_trsase/Diguanyl_cyclase"/>
</dbReference>
<dbReference type="InterPro" id="IPR029787">
    <property type="entry name" value="Nucleotide_cyclase"/>
</dbReference>
<dbReference type="PROSITE" id="PS50887">
    <property type="entry name" value="GGDEF"/>
    <property type="match status" value="1"/>
</dbReference>
<dbReference type="NCBIfam" id="TIGR00254">
    <property type="entry name" value="GGDEF"/>
    <property type="match status" value="1"/>
</dbReference>
<dbReference type="Pfam" id="PF00990">
    <property type="entry name" value="GGDEF"/>
    <property type="match status" value="1"/>
</dbReference>
<dbReference type="CDD" id="cd01948">
    <property type="entry name" value="EAL"/>
    <property type="match status" value="1"/>
</dbReference>
<feature type="domain" description="EAL" evidence="4">
    <location>
        <begin position="1185"/>
        <end position="1436"/>
    </location>
</feature>
<feature type="domain" description="PAC" evidence="3">
    <location>
        <begin position="952"/>
        <end position="1011"/>
    </location>
</feature>
<comment type="cofactor">
    <cofactor evidence="1">
        <name>Mg(2+)</name>
        <dbReference type="ChEBI" id="CHEBI:18420"/>
    </cofactor>
</comment>
<dbReference type="KEGG" id="salm:D0Y50_11625"/>
<dbReference type="PROSITE" id="PS50113">
    <property type="entry name" value="PAC"/>
    <property type="match status" value="1"/>
</dbReference>
<keyword evidence="2" id="KW-1133">Transmembrane helix</keyword>
<dbReference type="SUPFAM" id="SSF55073">
    <property type="entry name" value="Nucleotide cyclase"/>
    <property type="match status" value="1"/>
</dbReference>
<keyword evidence="2" id="KW-0812">Transmembrane</keyword>
<keyword evidence="2" id="KW-0472">Membrane</keyword>
<dbReference type="PANTHER" id="PTHR44757:SF2">
    <property type="entry name" value="BIOFILM ARCHITECTURE MAINTENANCE PROTEIN MBAA"/>
    <property type="match status" value="1"/>
</dbReference>
<proteinExistence type="predicted"/>
<dbReference type="EMBL" id="CP031769">
    <property type="protein sequence ID" value="AXR06944.1"/>
    <property type="molecule type" value="Genomic_DNA"/>
</dbReference>
<dbReference type="InterPro" id="IPR035919">
    <property type="entry name" value="EAL_sf"/>
</dbReference>
<dbReference type="Gene3D" id="2.60.40.10">
    <property type="entry name" value="Immunoglobulins"/>
    <property type="match status" value="1"/>
</dbReference>
<dbReference type="PROSITE" id="PS50883">
    <property type="entry name" value="EAL"/>
    <property type="match status" value="1"/>
</dbReference>
<feature type="domain" description="GGDEF" evidence="5">
    <location>
        <begin position="1043"/>
        <end position="1176"/>
    </location>
</feature>
<evidence type="ECO:0000259" key="5">
    <source>
        <dbReference type="PROSITE" id="PS50887"/>
    </source>
</evidence>
<feature type="transmembrane region" description="Helical" evidence="2">
    <location>
        <begin position="21"/>
        <end position="44"/>
    </location>
</feature>
<evidence type="ECO:0000313" key="6">
    <source>
        <dbReference type="EMBL" id="AXR06944.1"/>
    </source>
</evidence>
<dbReference type="FunFam" id="3.30.70.270:FF:000001">
    <property type="entry name" value="Diguanylate cyclase domain protein"/>
    <property type="match status" value="1"/>
</dbReference>
<evidence type="ECO:0000256" key="1">
    <source>
        <dbReference type="ARBA" id="ARBA00001946"/>
    </source>
</evidence>
<dbReference type="Pfam" id="PF00563">
    <property type="entry name" value="EAL"/>
    <property type="match status" value="1"/>
</dbReference>
<dbReference type="SUPFAM" id="SSF63829">
    <property type="entry name" value="Calcium-dependent phosphotriesterase"/>
    <property type="match status" value="2"/>
</dbReference>
<gene>
    <name evidence="6" type="ORF">D0Y50_11625</name>
</gene>
<dbReference type="InterPro" id="IPR013783">
    <property type="entry name" value="Ig-like_fold"/>
</dbReference>
<dbReference type="InterPro" id="IPR035965">
    <property type="entry name" value="PAS-like_dom_sf"/>
</dbReference>
<dbReference type="GO" id="GO:0003824">
    <property type="term" value="F:catalytic activity"/>
    <property type="evidence" value="ECO:0007669"/>
    <property type="project" value="UniProtKB-ARBA"/>
</dbReference>
<keyword evidence="7" id="KW-1185">Reference proteome</keyword>
<evidence type="ECO:0000259" key="4">
    <source>
        <dbReference type="PROSITE" id="PS50883"/>
    </source>
</evidence>
<dbReference type="Gene3D" id="3.30.70.270">
    <property type="match status" value="1"/>
</dbReference>
<name>A0A346NN37_9ALTE</name>
<dbReference type="InterPro" id="IPR015943">
    <property type="entry name" value="WD40/YVTN_repeat-like_dom_sf"/>
</dbReference>
<dbReference type="NCBIfam" id="TIGR00229">
    <property type="entry name" value="sensory_box"/>
    <property type="match status" value="1"/>
</dbReference>